<organism evidence="1 2">
    <name type="scientific">Brassica cretica</name>
    <name type="common">Mustard</name>
    <dbReference type="NCBI Taxonomy" id="69181"/>
    <lineage>
        <taxon>Eukaryota</taxon>
        <taxon>Viridiplantae</taxon>
        <taxon>Streptophyta</taxon>
        <taxon>Embryophyta</taxon>
        <taxon>Tracheophyta</taxon>
        <taxon>Spermatophyta</taxon>
        <taxon>Magnoliopsida</taxon>
        <taxon>eudicotyledons</taxon>
        <taxon>Gunneridae</taxon>
        <taxon>Pentapetalae</taxon>
        <taxon>rosids</taxon>
        <taxon>malvids</taxon>
        <taxon>Brassicales</taxon>
        <taxon>Brassicaceae</taxon>
        <taxon>Brassiceae</taxon>
        <taxon>Brassica</taxon>
    </lineage>
</organism>
<protein>
    <submittedName>
        <fullName evidence="1">Uncharacterized protein</fullName>
    </submittedName>
</protein>
<dbReference type="AlphaFoldDB" id="A0A8S9PYG6"/>
<gene>
    <name evidence="1" type="ORF">F2Q69_00046143</name>
</gene>
<dbReference type="EMBL" id="QGKX02001347">
    <property type="protein sequence ID" value="KAF3526504.1"/>
    <property type="molecule type" value="Genomic_DNA"/>
</dbReference>
<proteinExistence type="predicted"/>
<evidence type="ECO:0000313" key="2">
    <source>
        <dbReference type="Proteomes" id="UP000712600"/>
    </source>
</evidence>
<comment type="caution">
    <text evidence="1">The sequence shown here is derived from an EMBL/GenBank/DDBJ whole genome shotgun (WGS) entry which is preliminary data.</text>
</comment>
<evidence type="ECO:0000313" key="1">
    <source>
        <dbReference type="EMBL" id="KAF3526504.1"/>
    </source>
</evidence>
<accession>A0A8S9PYG6</accession>
<reference evidence="1" key="1">
    <citation type="submission" date="2019-12" db="EMBL/GenBank/DDBJ databases">
        <title>Genome sequencing and annotation of Brassica cretica.</title>
        <authorList>
            <person name="Studholme D.J."/>
            <person name="Sarris P."/>
        </authorList>
    </citation>
    <scope>NUCLEOTIDE SEQUENCE</scope>
    <source>
        <strain evidence="1">PFS-109/04</strain>
        <tissue evidence="1">Leaf</tissue>
    </source>
</reference>
<dbReference type="Proteomes" id="UP000712600">
    <property type="component" value="Unassembled WGS sequence"/>
</dbReference>
<name>A0A8S9PYG6_BRACR</name>
<sequence length="139" mass="16449">MQRIFGGLFHHSVEGQQFLKQTHKREINPPQKPSEANWQSHLMVYYCLRDETSASFLQRIFGGLFHHSVEGQQFLKQTHKREINPPQKPSEANWQSHLMVYYCLRDETSASFLFRRRRPLWEGRRRIGGDCSAVMNMPC</sequence>